<organism evidence="7 8">
    <name type="scientific">Opitutus terrae (strain DSM 11246 / JCM 15787 / PB90-1)</name>
    <dbReference type="NCBI Taxonomy" id="452637"/>
    <lineage>
        <taxon>Bacteria</taxon>
        <taxon>Pseudomonadati</taxon>
        <taxon>Verrucomicrobiota</taxon>
        <taxon>Opitutia</taxon>
        <taxon>Opitutales</taxon>
        <taxon>Opitutaceae</taxon>
        <taxon>Opitutus</taxon>
    </lineage>
</organism>
<comment type="cofactor">
    <cofactor evidence="1">
        <name>adenosylcob(III)alamin</name>
        <dbReference type="ChEBI" id="CHEBI:18408"/>
    </cofactor>
</comment>
<protein>
    <submittedName>
        <fullName evidence="7">Methylmalonyl-CoA mutase, large subunit</fullName>
        <ecNumber evidence="7">5.4.99.2</ecNumber>
    </submittedName>
</protein>
<evidence type="ECO:0000256" key="4">
    <source>
        <dbReference type="ARBA" id="ARBA00023235"/>
    </source>
</evidence>
<dbReference type="GO" id="GO:0004494">
    <property type="term" value="F:methylmalonyl-CoA mutase activity"/>
    <property type="evidence" value="ECO:0007669"/>
    <property type="project" value="UniProtKB-EC"/>
</dbReference>
<accession>B1ZTD0</accession>
<dbReference type="SUPFAM" id="SSF52242">
    <property type="entry name" value="Cobalamin (vitamin B12)-binding domain"/>
    <property type="match status" value="1"/>
</dbReference>
<evidence type="ECO:0000256" key="5">
    <source>
        <dbReference type="ARBA" id="ARBA00023285"/>
    </source>
</evidence>
<evidence type="ECO:0000256" key="3">
    <source>
        <dbReference type="ARBA" id="ARBA00022628"/>
    </source>
</evidence>
<feature type="domain" description="Methylmalonyl-CoA mutase alpha/beta chain catalytic" evidence="6">
    <location>
        <begin position="43"/>
        <end position="541"/>
    </location>
</feature>
<dbReference type="eggNOG" id="COG1884">
    <property type="taxonomic scope" value="Bacteria"/>
</dbReference>
<dbReference type="InterPro" id="IPR006099">
    <property type="entry name" value="MeMalonylCoA_mutase_a/b_cat"/>
</dbReference>
<keyword evidence="5" id="KW-0170">Cobalt</keyword>
<dbReference type="AlphaFoldDB" id="B1ZTD0"/>
<keyword evidence="4 7" id="KW-0413">Isomerase</keyword>
<evidence type="ECO:0000259" key="6">
    <source>
        <dbReference type="Pfam" id="PF01642"/>
    </source>
</evidence>
<dbReference type="Pfam" id="PF01642">
    <property type="entry name" value="MM_CoA_mutase"/>
    <property type="match status" value="1"/>
</dbReference>
<dbReference type="Gene3D" id="3.40.50.280">
    <property type="entry name" value="Cobalamin-binding domain"/>
    <property type="match status" value="1"/>
</dbReference>
<sequence length="706" mass="74616">MPDLPTSSQVSADPLAAALARWRATVDAELKGASFEKKFVTRTFEGISLQPLYTRADLAGVPHLGTAPGAAPFLRGTRKQGYKDKIWRIAQESTASDAEAFNTAIRQDLAAGQDAVVLRPDLASRAGRDPDAARPEELGVDGVSLATLDDLNTALKDVDLTAVPVNVQTGADALPIAALYLQHAKIRGVDWTRLTGAVSADPLGEWLARGELPTTLEELYDNLAAWTKWAGNHAPALHTIGVNAAMWGEAGGTATQELAFALAAAAEYLRALYRHGLRSESVATRMSFRFAIGPQFFTEIAKFRAFRPLWTRVVTAFGATADTAAGASVHAVTGHWDKTLLDPHVNLLRVTTEALSAVLGGCDSLHIAPFDEVAGSSDEFSRRIARNVHTLLAEEFSFAETADPAGGSWYVEKLTDTLARNAWALFQDIESKGGLTAALRAGYPQQLVAKAAGEKADAIAKRRLGLVGTNLFPNLKEKPLAPVSVDTNVRAAELVARVRARRRGPQSPAPISDWNARFNAALAAARDGATVGELSRMAQASATGEGAITPVVARRASEAFEQLRAASAAFAAKTGARPKVFLAKMGPVLQHKARADFSAGFFAVGGFESIGKQSFETPESAAAAAVASGAKIAVLCSTDDTYPALVPVFAKAVKAAAPKTTVVLAGLPADAAVVAAFREAGVDEFIHIRANVYELLAKFQKQIGAL</sequence>
<dbReference type="HOGENOM" id="CLU_009523_6_0_0"/>
<evidence type="ECO:0000256" key="2">
    <source>
        <dbReference type="ARBA" id="ARBA00008465"/>
    </source>
</evidence>
<dbReference type="PANTHER" id="PTHR48101">
    <property type="entry name" value="METHYLMALONYL-COA MUTASE, MITOCHONDRIAL-RELATED"/>
    <property type="match status" value="1"/>
</dbReference>
<dbReference type="GO" id="GO:0005737">
    <property type="term" value="C:cytoplasm"/>
    <property type="evidence" value="ECO:0007669"/>
    <property type="project" value="TreeGrafter"/>
</dbReference>
<keyword evidence="3" id="KW-0846">Cobalamin</keyword>
<dbReference type="PANTHER" id="PTHR48101:SF4">
    <property type="entry name" value="METHYLMALONYL-COA MUTASE, MITOCHONDRIAL"/>
    <property type="match status" value="1"/>
</dbReference>
<dbReference type="EMBL" id="CP001032">
    <property type="protein sequence ID" value="ACB76584.1"/>
    <property type="molecule type" value="Genomic_DNA"/>
</dbReference>
<dbReference type="Proteomes" id="UP000007013">
    <property type="component" value="Chromosome"/>
</dbReference>
<dbReference type="SUPFAM" id="SSF51703">
    <property type="entry name" value="Cobalamin (vitamin B12)-dependent enzymes"/>
    <property type="match status" value="1"/>
</dbReference>
<evidence type="ECO:0000313" key="7">
    <source>
        <dbReference type="EMBL" id="ACB76584.1"/>
    </source>
</evidence>
<dbReference type="InterPro" id="IPR016176">
    <property type="entry name" value="Cbl-dep_enz_cat"/>
</dbReference>
<reference evidence="7 8" key="1">
    <citation type="journal article" date="2011" name="J. Bacteriol.">
        <title>Genome sequence of the verrucomicrobium Opitutus terrae PB90-1, an abundant inhabitant of rice paddy soil ecosystems.</title>
        <authorList>
            <person name="van Passel M.W."/>
            <person name="Kant R."/>
            <person name="Palva A."/>
            <person name="Copeland A."/>
            <person name="Lucas S."/>
            <person name="Lapidus A."/>
            <person name="Glavina del Rio T."/>
            <person name="Pitluck S."/>
            <person name="Goltsman E."/>
            <person name="Clum A."/>
            <person name="Sun H."/>
            <person name="Schmutz J."/>
            <person name="Larimer F.W."/>
            <person name="Land M.L."/>
            <person name="Hauser L."/>
            <person name="Kyrpides N."/>
            <person name="Mikhailova N."/>
            <person name="Richardson P.P."/>
            <person name="Janssen P.H."/>
            <person name="de Vos W.M."/>
            <person name="Smidt H."/>
        </authorList>
    </citation>
    <scope>NUCLEOTIDE SEQUENCE [LARGE SCALE GENOMIC DNA]</scope>
    <source>
        <strain evidence="8">DSM 11246 / JCM 15787 / PB90-1</strain>
    </source>
</reference>
<comment type="similarity">
    <text evidence="2">Belongs to the methylmalonyl-CoA mutase family.</text>
</comment>
<dbReference type="GO" id="GO:0019678">
    <property type="term" value="P:propionate metabolic process, methylmalonyl pathway"/>
    <property type="evidence" value="ECO:0007669"/>
    <property type="project" value="TreeGrafter"/>
</dbReference>
<evidence type="ECO:0000256" key="1">
    <source>
        <dbReference type="ARBA" id="ARBA00001922"/>
    </source>
</evidence>
<name>B1ZTD0_OPITP</name>
<dbReference type="GO" id="GO:0046872">
    <property type="term" value="F:metal ion binding"/>
    <property type="evidence" value="ECO:0007669"/>
    <property type="project" value="InterPro"/>
</dbReference>
<dbReference type="InterPro" id="IPR036724">
    <property type="entry name" value="Cobalamin-bd_sf"/>
</dbReference>
<dbReference type="GO" id="GO:0031419">
    <property type="term" value="F:cobalamin binding"/>
    <property type="evidence" value="ECO:0007669"/>
    <property type="project" value="UniProtKB-KW"/>
</dbReference>
<evidence type="ECO:0000313" key="8">
    <source>
        <dbReference type="Proteomes" id="UP000007013"/>
    </source>
</evidence>
<dbReference type="KEGG" id="ote:Oter_3305"/>
<dbReference type="Gene3D" id="3.20.20.240">
    <property type="entry name" value="Methylmalonyl-CoA mutase"/>
    <property type="match status" value="1"/>
</dbReference>
<dbReference type="STRING" id="452637.Oter_3305"/>
<keyword evidence="8" id="KW-1185">Reference proteome</keyword>
<proteinExistence type="inferred from homology"/>
<gene>
    <name evidence="7" type="ordered locus">Oter_3305</name>
</gene>
<dbReference type="EC" id="5.4.99.2" evidence="7"/>